<dbReference type="Pfam" id="PF13519">
    <property type="entry name" value="VWA_2"/>
    <property type="match status" value="1"/>
</dbReference>
<feature type="compositionally biased region" description="Basic and acidic residues" evidence="1">
    <location>
        <begin position="331"/>
        <end position="342"/>
    </location>
</feature>
<dbReference type="SUPFAM" id="SSF49452">
    <property type="entry name" value="Starch-binding domain-like"/>
    <property type="match status" value="1"/>
</dbReference>
<feature type="transmembrane region" description="Helical" evidence="2">
    <location>
        <begin position="40"/>
        <end position="61"/>
    </location>
</feature>
<dbReference type="SUPFAM" id="SSF49464">
    <property type="entry name" value="Carboxypeptidase regulatory domain-like"/>
    <property type="match status" value="1"/>
</dbReference>
<dbReference type="Pfam" id="PF12034">
    <property type="entry name" value="YfbK_C"/>
    <property type="match status" value="1"/>
</dbReference>
<evidence type="ECO:0000256" key="2">
    <source>
        <dbReference type="SAM" id="Phobius"/>
    </source>
</evidence>
<comment type="caution">
    <text evidence="4">The sequence shown here is derived from an EMBL/GenBank/DDBJ whole genome shotgun (WGS) entry which is preliminary data.</text>
</comment>
<dbReference type="Gene3D" id="2.60.40.1120">
    <property type="entry name" value="Carboxypeptidase-like, regulatory domain"/>
    <property type="match status" value="2"/>
</dbReference>
<dbReference type="PROSITE" id="PS50234">
    <property type="entry name" value="VWFA"/>
    <property type="match status" value="1"/>
</dbReference>
<dbReference type="InterPro" id="IPR051266">
    <property type="entry name" value="CLCR"/>
</dbReference>
<dbReference type="Proteomes" id="UP000777784">
    <property type="component" value="Unassembled WGS sequence"/>
</dbReference>
<evidence type="ECO:0000313" key="4">
    <source>
        <dbReference type="EMBL" id="MBU2689554.1"/>
    </source>
</evidence>
<dbReference type="InterPro" id="IPR008969">
    <property type="entry name" value="CarboxyPept-like_regulatory"/>
</dbReference>
<feature type="region of interest" description="Disordered" evidence="1">
    <location>
        <begin position="86"/>
        <end position="109"/>
    </location>
</feature>
<evidence type="ECO:0000256" key="1">
    <source>
        <dbReference type="SAM" id="MobiDB-lite"/>
    </source>
</evidence>
<dbReference type="InterPro" id="IPR002035">
    <property type="entry name" value="VWF_A"/>
</dbReference>
<proteinExistence type="predicted"/>
<dbReference type="InterPro" id="IPR036465">
    <property type="entry name" value="vWFA_dom_sf"/>
</dbReference>
<sequence>MKRDLDRYKDKLTPEEERRIWGRMRSALHEDRDEDKSWRLGLWLSRAAIVAGTAMLAVAIWRAGSPPPNTTLPEAPLQPDRYLSKKMEPKSAPGIDAPAHDDDNSLKPDGILPIPGANQLSTDARSAAPPMEAPEIYSEMKATRPSDDEIIAHRERQPIMLADAGEIRGSVFNEYGEPMPFIKVTLNDTPWGTIVQDDGSFRIRNLPAGNYTLSVMEAGYHEVNLSNLNVKERELLELNVALETDSPYGRICGRILNSAGEPVAGARVQVLDGGGRAVTADDGSFCITDVSAGRHRIYVSARDYQALTLEDIDVERGLENDLVANLTNADVPDKKSKGKKESTLSGGKLHYESAPSEEAITSMEIAESEQVASSVTRSDQVRLMEAGGSTAGESRYGSATGGLQPVNDELADDMFFKHYGVNPFVAADEDALSTFGLDVDTGSYTIARNYIRKGKLPPQEAIRVEEFVNFVRKNYDPPEHDDFSIRVDGMPSPFAPVQDGSYQLVRVGIRGRVVDSEDREAVQVVLVIDTSGSMRSENRIELLKSSMDILLDELRPDDELGIVAFSNTARVVLPMTSLKDEEKIHRAIHSLQPNGSTNVEQGLEFGYAMLREAPHQSPNQRIILCSDGVANEGNTGWEKILENVKESSDRIMLSSIGFGMGNYNDVLMEKLADAGDGQYAYVDEIGEATRVLRENITGLLQVIARDTKAQIEFNPEIVERYRLIGYENRDVRDADFRNNAVDAGEIGAGHEVTVLYEVKLKDRNRQGELATVRLRYEKPEGGRFVELEEIAQVNRLEARIDDAPADLIFDACVAEFAEILRGSYWAKESTLPPVLDLARGAIERMTSRPDLDEIYLVMQKAAAISRP</sequence>
<dbReference type="SMART" id="SM00327">
    <property type="entry name" value="VWA"/>
    <property type="match status" value="1"/>
</dbReference>
<dbReference type="InterPro" id="IPR013784">
    <property type="entry name" value="Carb-bd-like_fold"/>
</dbReference>
<evidence type="ECO:0000259" key="3">
    <source>
        <dbReference type="PROSITE" id="PS50234"/>
    </source>
</evidence>
<dbReference type="InterPro" id="IPR021908">
    <property type="entry name" value="YfbK_C"/>
</dbReference>
<dbReference type="AlphaFoldDB" id="A0A948RWI2"/>
<dbReference type="Pfam" id="PF13620">
    <property type="entry name" value="CarboxypepD_reg"/>
    <property type="match status" value="2"/>
</dbReference>
<dbReference type="SUPFAM" id="SSF53300">
    <property type="entry name" value="vWA-like"/>
    <property type="match status" value="1"/>
</dbReference>
<reference evidence="4" key="1">
    <citation type="submission" date="2021-05" db="EMBL/GenBank/DDBJ databases">
        <title>Energy efficiency and biological interactions define the core microbiome of deep oligotrophic groundwater.</title>
        <authorList>
            <person name="Mehrshad M."/>
            <person name="Lopez-Fernandez M."/>
            <person name="Bell E."/>
            <person name="Bernier-Latmani R."/>
            <person name="Bertilsson S."/>
            <person name="Dopson M."/>
        </authorList>
    </citation>
    <scope>NUCLEOTIDE SEQUENCE</scope>
    <source>
        <strain evidence="4">Modern_marine.mb.64</strain>
    </source>
</reference>
<name>A0A948RWI2_UNCEI</name>
<dbReference type="PANTHER" id="PTHR10579:SF43">
    <property type="entry name" value="ZINC FINGER (C3HC4-TYPE RING FINGER) FAMILY PROTEIN"/>
    <property type="match status" value="1"/>
</dbReference>
<feature type="region of interest" description="Disordered" evidence="1">
    <location>
        <begin position="330"/>
        <end position="349"/>
    </location>
</feature>
<protein>
    <submittedName>
        <fullName evidence="4">von Willebrand factor type A domain-containing protein</fullName>
    </submittedName>
</protein>
<keyword evidence="2" id="KW-0812">Transmembrane</keyword>
<organism evidence="4 5">
    <name type="scientific">Eiseniibacteriota bacterium</name>
    <dbReference type="NCBI Taxonomy" id="2212470"/>
    <lineage>
        <taxon>Bacteria</taxon>
        <taxon>Candidatus Eiseniibacteriota</taxon>
    </lineage>
</organism>
<evidence type="ECO:0000313" key="5">
    <source>
        <dbReference type="Proteomes" id="UP000777784"/>
    </source>
</evidence>
<dbReference type="PANTHER" id="PTHR10579">
    <property type="entry name" value="CALCIUM-ACTIVATED CHLORIDE CHANNEL REGULATOR"/>
    <property type="match status" value="1"/>
</dbReference>
<accession>A0A948RWI2</accession>
<keyword evidence="2" id="KW-0472">Membrane</keyword>
<dbReference type="GO" id="GO:0030246">
    <property type="term" value="F:carbohydrate binding"/>
    <property type="evidence" value="ECO:0007669"/>
    <property type="project" value="InterPro"/>
</dbReference>
<dbReference type="Pfam" id="PF12450">
    <property type="entry name" value="vWF_A"/>
    <property type="match status" value="1"/>
</dbReference>
<gene>
    <name evidence="4" type="ORF">KJ970_01380</name>
</gene>
<dbReference type="InterPro" id="IPR022156">
    <property type="entry name" value="Uncharacterised_YfbK_N"/>
</dbReference>
<dbReference type="EMBL" id="JAHJDP010000011">
    <property type="protein sequence ID" value="MBU2689554.1"/>
    <property type="molecule type" value="Genomic_DNA"/>
</dbReference>
<feature type="domain" description="VWFA" evidence="3">
    <location>
        <begin position="523"/>
        <end position="703"/>
    </location>
</feature>
<dbReference type="Gene3D" id="3.40.50.410">
    <property type="entry name" value="von Willebrand factor, type A domain"/>
    <property type="match status" value="1"/>
</dbReference>
<keyword evidence="2" id="KW-1133">Transmembrane helix</keyword>